<protein>
    <recommendedName>
        <fullName evidence="4">FlgD Ig-like domain-containing protein</fullName>
    </recommendedName>
</protein>
<name>A0A538SXF0_UNCEI</name>
<sequence length="799" mass="80791">MRAPSPQLALTLALIPLLAGAIHAPPARAGTGWIPPRPVTVLLPTATFAPGSTHSIEMTLRANGAPASLIWAATPGGAFALGVSPLNGSIVVPPDSVRRVSLSVTVPALAFGGASLSVELTDQVGGGHVAKAISAIFAATGGRPEVWPSPSAWSAPSNTAGTISFQVHSMVASAESVQVTNGRTNPDPNNTDGIFPGTEPPADVNLPAGATITVSAPTTIAGSAYGGNANALQCSLTSLGGISNAIGHALSSAALPESLPAALVPVGLTPLGEPAAGRDGPVELAARGVWLLPAGLDGVRVLSAGTTLARIGEVDTDGNGTDDRLVGQVRIPSYAAALAVVPGFVGPAGDTLDLGLLAAGRSGLMLLDLRTVIDPPFGTWEDFFDQDMNGIDDRILRTIPLPGFATDVAWFRAASGRIVALIADADTGSVPTASDYNPASVLAGTGSGIVAIDVTAAFDSLGGVPYAAGTLPTPGSALDLELRRAGAGSTDLALADGAQGVSVYHLTVGSGAPAVVTFAPLGSVALSSAWGTPYARDVAWISNTRDSIYLAVAASAGGMQIVRAPLGGAPALVLAQQTVAPAIGLAGTWTGNMAVAQGTGGVALMRVPGAAELDRIAPTASPPYTATVTLSRGQLWTEGRALEVAWHRAPSSSATSLRFLGTVGPIPDLLVSDGTRALLLRPGQATIVAVGEEPTPPRAPRLTVSVMPNPVVERAEIRVFDPSGGLSVGGIEARVFDIQGRLVRSLLVVSSSSEPSTAGLVRCIWDGRDDRGRRLGSGRYWLRVRAGGRTAARPVLILR</sequence>
<keyword evidence="1" id="KW-0732">Signal</keyword>
<dbReference type="Gene3D" id="2.60.40.4070">
    <property type="match status" value="1"/>
</dbReference>
<reference evidence="2 3" key="1">
    <citation type="journal article" date="2019" name="Nat. Microbiol.">
        <title>Mediterranean grassland soil C-N compound turnover is dependent on rainfall and depth, and is mediated by genomically divergent microorganisms.</title>
        <authorList>
            <person name="Diamond S."/>
            <person name="Andeer P.F."/>
            <person name="Li Z."/>
            <person name="Crits-Christoph A."/>
            <person name="Burstein D."/>
            <person name="Anantharaman K."/>
            <person name="Lane K.R."/>
            <person name="Thomas B.C."/>
            <person name="Pan C."/>
            <person name="Northen T.R."/>
            <person name="Banfield J.F."/>
        </authorList>
    </citation>
    <scope>NUCLEOTIDE SEQUENCE [LARGE SCALE GENOMIC DNA]</scope>
    <source>
        <strain evidence="2">WS_4</strain>
    </source>
</reference>
<dbReference type="AlphaFoldDB" id="A0A538SXF0"/>
<feature type="chain" id="PRO_5021795161" description="FlgD Ig-like domain-containing protein" evidence="1">
    <location>
        <begin position="30"/>
        <end position="799"/>
    </location>
</feature>
<evidence type="ECO:0000256" key="1">
    <source>
        <dbReference type="SAM" id="SignalP"/>
    </source>
</evidence>
<proteinExistence type="predicted"/>
<evidence type="ECO:0000313" key="2">
    <source>
        <dbReference type="EMBL" id="TMQ56078.1"/>
    </source>
</evidence>
<evidence type="ECO:0000313" key="3">
    <source>
        <dbReference type="Proteomes" id="UP000319829"/>
    </source>
</evidence>
<dbReference type="EMBL" id="VBOU01000007">
    <property type="protein sequence ID" value="TMQ56078.1"/>
    <property type="molecule type" value="Genomic_DNA"/>
</dbReference>
<evidence type="ECO:0008006" key="4">
    <source>
        <dbReference type="Google" id="ProtNLM"/>
    </source>
</evidence>
<dbReference type="Proteomes" id="UP000319829">
    <property type="component" value="Unassembled WGS sequence"/>
</dbReference>
<comment type="caution">
    <text evidence="2">The sequence shown here is derived from an EMBL/GenBank/DDBJ whole genome shotgun (WGS) entry which is preliminary data.</text>
</comment>
<gene>
    <name evidence="2" type="ORF">E6K74_01275</name>
</gene>
<feature type="signal peptide" evidence="1">
    <location>
        <begin position="1"/>
        <end position="29"/>
    </location>
</feature>
<accession>A0A538SXF0</accession>
<organism evidence="2 3">
    <name type="scientific">Eiseniibacteriota bacterium</name>
    <dbReference type="NCBI Taxonomy" id="2212470"/>
    <lineage>
        <taxon>Bacteria</taxon>
        <taxon>Candidatus Eiseniibacteriota</taxon>
    </lineage>
</organism>